<accession>A0A9W6WIA8</accession>
<sequence length="140" mass="15441">MNDSAPYPEPISQSPDPQVELKPPFALLSTSQRDREGVLLPCTKRKYGATTPDDFTISQQHSRDLDPMWAISVCRQLEQDHCMLVLSDCVQSSTTGGDDAYCGWDSVESNWLAKTLLVMNGLMMGVMDGSVNEIVDSIVD</sequence>
<evidence type="ECO:0000313" key="3">
    <source>
        <dbReference type="Proteomes" id="UP001165120"/>
    </source>
</evidence>
<organism evidence="2 3">
    <name type="scientific">Candida boidinii</name>
    <name type="common">Yeast</name>
    <dbReference type="NCBI Taxonomy" id="5477"/>
    <lineage>
        <taxon>Eukaryota</taxon>
        <taxon>Fungi</taxon>
        <taxon>Dikarya</taxon>
        <taxon>Ascomycota</taxon>
        <taxon>Saccharomycotina</taxon>
        <taxon>Pichiomycetes</taxon>
        <taxon>Pichiales</taxon>
        <taxon>Pichiaceae</taxon>
        <taxon>Ogataea</taxon>
        <taxon>Ogataea/Candida clade</taxon>
    </lineage>
</organism>
<reference evidence="2" key="1">
    <citation type="submission" date="2023-04" db="EMBL/GenBank/DDBJ databases">
        <title>Candida boidinii NBRC 10035.</title>
        <authorList>
            <person name="Ichikawa N."/>
            <person name="Sato H."/>
            <person name="Tonouchi N."/>
        </authorList>
    </citation>
    <scope>NUCLEOTIDE SEQUENCE</scope>
    <source>
        <strain evidence="2">NBRC 10035</strain>
    </source>
</reference>
<feature type="region of interest" description="Disordered" evidence="1">
    <location>
        <begin position="1"/>
        <end position="21"/>
    </location>
</feature>
<dbReference type="AlphaFoldDB" id="A0A9W6WIA8"/>
<evidence type="ECO:0000256" key="1">
    <source>
        <dbReference type="SAM" id="MobiDB-lite"/>
    </source>
</evidence>
<comment type="caution">
    <text evidence="2">The sequence shown here is derived from an EMBL/GenBank/DDBJ whole genome shotgun (WGS) entry which is preliminary data.</text>
</comment>
<gene>
    <name evidence="2" type="ORF">Cboi02_000390500</name>
</gene>
<evidence type="ECO:0000313" key="2">
    <source>
        <dbReference type="EMBL" id="GME73105.1"/>
    </source>
</evidence>
<proteinExistence type="predicted"/>
<dbReference type="EMBL" id="BSXN01001449">
    <property type="protein sequence ID" value="GME73105.1"/>
    <property type="molecule type" value="Genomic_DNA"/>
</dbReference>
<name>A0A9W6WIA8_CANBO</name>
<keyword evidence="3" id="KW-1185">Reference proteome</keyword>
<protein>
    <submittedName>
        <fullName evidence="2">Unnamed protein product</fullName>
    </submittedName>
</protein>
<dbReference type="Proteomes" id="UP001165120">
    <property type="component" value="Unassembled WGS sequence"/>
</dbReference>